<sequence length="237" mass="26928">MKYFKNYKSCIVALSGGIDSAAVLKLAVDELGADNVAAATCVNPHVFNYEIKNAELIANTLRVKWYTFTSTPSEEFFENVPDKCYYCKKSVIGEIIKIAEKYGYQAVCDGSNIDDLDDYRPGMKILKEYGVFSPLLEAGMGKKDAETIAGKIDHPDIFFNTESCAATRIKTGRITEVRLEKIEKIEDKLRYTYPGIRVRDYGETAKIEFKIKRSLTELDREVIDNVVKKFFENVEFE</sequence>
<evidence type="ECO:0000256" key="1">
    <source>
        <dbReference type="PIRSR" id="PIRSR006661-1"/>
    </source>
</evidence>
<dbReference type="InterPro" id="IPR052188">
    <property type="entry name" value="Ni-pincer_cofactor_biosynth"/>
</dbReference>
<gene>
    <name evidence="3" type="ORF">FXF49_08770</name>
</gene>
<evidence type="ECO:0000313" key="3">
    <source>
        <dbReference type="EMBL" id="TYB32963.1"/>
    </source>
</evidence>
<dbReference type="EMBL" id="VSIV01000226">
    <property type="protein sequence ID" value="TYB32963.1"/>
    <property type="molecule type" value="Genomic_DNA"/>
</dbReference>
<evidence type="ECO:0000259" key="2">
    <source>
        <dbReference type="Pfam" id="PF02540"/>
    </source>
</evidence>
<dbReference type="PIRSF" id="PIRSF006661">
    <property type="entry name" value="PP-lp_UCP006661"/>
    <property type="match status" value="1"/>
</dbReference>
<dbReference type="PANTHER" id="PTHR43169">
    <property type="entry name" value="EXSB FAMILY PROTEIN"/>
    <property type="match status" value="1"/>
</dbReference>
<organism evidence="3 4">
    <name type="scientific">Flexistipes sinusarabici</name>
    <dbReference type="NCBI Taxonomy" id="2352"/>
    <lineage>
        <taxon>Bacteria</taxon>
        <taxon>Pseudomonadati</taxon>
        <taxon>Deferribacterota</taxon>
        <taxon>Deferribacteres</taxon>
        <taxon>Deferribacterales</taxon>
        <taxon>Flexistipitaceae</taxon>
        <taxon>Flexistipes</taxon>
    </lineage>
</organism>
<name>A0A5D0MMW8_FLESI</name>
<comment type="caution">
    <text evidence="3">The sequence shown here is derived from an EMBL/GenBank/DDBJ whole genome shotgun (WGS) entry which is preliminary data.</text>
</comment>
<dbReference type="PANTHER" id="PTHR43169:SF2">
    <property type="entry name" value="NAD_GMP SYNTHASE DOMAIN-CONTAINING PROTEIN"/>
    <property type="match status" value="1"/>
</dbReference>
<dbReference type="GO" id="GO:0016783">
    <property type="term" value="F:sulfurtransferase activity"/>
    <property type="evidence" value="ECO:0007669"/>
    <property type="project" value="InterPro"/>
</dbReference>
<dbReference type="Proteomes" id="UP000323337">
    <property type="component" value="Unassembled WGS sequence"/>
</dbReference>
<dbReference type="InterPro" id="IPR005232">
    <property type="entry name" value="LarE"/>
</dbReference>
<accession>A0A5D0MMW8</accession>
<feature type="active site" description="Nucleophile and sulfur donor" evidence="1">
    <location>
        <position position="164"/>
    </location>
</feature>
<dbReference type="SUPFAM" id="SSF52402">
    <property type="entry name" value="Adenine nucleotide alpha hydrolases-like"/>
    <property type="match status" value="1"/>
</dbReference>
<dbReference type="RefSeq" id="WP_303701528.1">
    <property type="nucleotide sequence ID" value="NZ_VSIV01000226.1"/>
</dbReference>
<proteinExistence type="predicted"/>
<evidence type="ECO:0000313" key="4">
    <source>
        <dbReference type="Proteomes" id="UP000323337"/>
    </source>
</evidence>
<dbReference type="InterPro" id="IPR022310">
    <property type="entry name" value="NAD/GMP_synthase"/>
</dbReference>
<dbReference type="Gene3D" id="3.40.50.620">
    <property type="entry name" value="HUPs"/>
    <property type="match status" value="1"/>
</dbReference>
<dbReference type="AlphaFoldDB" id="A0A5D0MMW8"/>
<dbReference type="GO" id="GO:0006163">
    <property type="term" value="P:purine nucleotide metabolic process"/>
    <property type="evidence" value="ECO:0007669"/>
    <property type="project" value="UniProtKB-ARBA"/>
</dbReference>
<reference evidence="3 4" key="1">
    <citation type="submission" date="2019-08" db="EMBL/GenBank/DDBJ databases">
        <title>Genomic characterization of a novel candidate phylum (ARYD3) from a high temperature, high salinity tertiary oil reservoir in north central Oklahoma, USA.</title>
        <authorList>
            <person name="Youssef N.H."/>
            <person name="Yadav A."/>
            <person name="Elshahed M.S."/>
        </authorList>
    </citation>
    <scope>NUCLEOTIDE SEQUENCE [LARGE SCALE GENOMIC DNA]</scope>
    <source>
        <strain evidence="3">ARYD1</strain>
    </source>
</reference>
<dbReference type="Pfam" id="PF02540">
    <property type="entry name" value="NAD_synthase"/>
    <property type="match status" value="1"/>
</dbReference>
<protein>
    <recommendedName>
        <fullName evidence="2">NAD/GMP synthase domain-containing protein</fullName>
    </recommendedName>
</protein>
<feature type="domain" description="NAD/GMP synthase" evidence="2">
    <location>
        <begin position="6"/>
        <end position="78"/>
    </location>
</feature>
<dbReference type="InterPro" id="IPR014729">
    <property type="entry name" value="Rossmann-like_a/b/a_fold"/>
</dbReference>